<keyword evidence="1" id="KW-0472">Membrane</keyword>
<sequence>MNNNNQLNNKNHKDSFLKCTSGSIAISMAIMLPAIFICMAFSINQAYTMRNRAMISEATNEASLAVIAIDNRNVNDEAKKQNRTLALNYINYFISKEIGDGSKTDANLLKPGSEVNVDYDEDKHEYYIAYNQKFNEFIEIKDNKGEKPQPVVVGNKTESYGNTRKYLIYDSFDFAFISDFSASSTCQYSDVNCNDYSPNNNAQRRLDYMKDAIEDIIEKYKEYTQYQFALVPYDIGVPEESKTKNAAGGQNYNCSVMYKMKKPYDSIDYNFWSNKNVAFTYWSKLKKDNVIKDYSDKTNYFPNHRKLLTYFMDSSYYNYYAHIVGPALGLEYGSNKALVNAGLCTERTSYQDRVEYGLHQYACGIGRNDQPENNRGVIDSEYATVVQLFDYMFSGNYNDAHYSFANSKTVDIEGTISTLFSDMQKNIIRFERPISPVIAEFSPFMGMCQSPLYSNNLMNEKMVNVKKVTDEIYREIGEAKYVAKFESTPHLIPFSNDKNHNDNILKSLKKSNWKPGGGTDTMTALLRTVPIMAESSGNNKVMIIISDGKDDKGADVLRDTFLDKGVCQAITGGLRDKQNFDRGYIKNQAKSAIIYYIKLNPEASNLKTDAEYEAQFGKWFTKCMNGNPMFLMEARDKNSLTDVINKVIEIETGKFIKKNQTGS</sequence>
<evidence type="ECO:0000256" key="1">
    <source>
        <dbReference type="SAM" id="Phobius"/>
    </source>
</evidence>
<proteinExistence type="predicted"/>
<organism evidence="2 3">
    <name type="scientific">Gilliamella apicola</name>
    <dbReference type="NCBI Taxonomy" id="1196095"/>
    <lineage>
        <taxon>Bacteria</taxon>
        <taxon>Pseudomonadati</taxon>
        <taxon>Pseudomonadota</taxon>
        <taxon>Gammaproteobacteria</taxon>
        <taxon>Orbales</taxon>
        <taxon>Orbaceae</taxon>
        <taxon>Gilliamella</taxon>
    </lineage>
</organism>
<name>A0A556SRC1_9GAMM</name>
<evidence type="ECO:0000313" key="2">
    <source>
        <dbReference type="EMBL" id="TSK03668.1"/>
    </source>
</evidence>
<dbReference type="Gene3D" id="3.40.50.410">
    <property type="entry name" value="von Willebrand factor, type A domain"/>
    <property type="match status" value="1"/>
</dbReference>
<protein>
    <recommendedName>
        <fullName evidence="4">VWFA domain-containing protein</fullName>
    </recommendedName>
</protein>
<keyword evidence="1" id="KW-0812">Transmembrane</keyword>
<reference evidence="2 3" key="1">
    <citation type="submission" date="2019-07" db="EMBL/GenBank/DDBJ databases">
        <title>Gilliamella genomes.</title>
        <authorList>
            <person name="Zheng H."/>
        </authorList>
    </citation>
    <scope>NUCLEOTIDE SEQUENCE [LARGE SCALE GENOMIC DNA]</scope>
    <source>
        <strain evidence="2 3">W8127</strain>
    </source>
</reference>
<dbReference type="SUPFAM" id="SSF53300">
    <property type="entry name" value="vWA-like"/>
    <property type="match status" value="1"/>
</dbReference>
<comment type="caution">
    <text evidence="2">The sequence shown here is derived from an EMBL/GenBank/DDBJ whole genome shotgun (WGS) entry which is preliminary data.</text>
</comment>
<dbReference type="AlphaFoldDB" id="A0A556SRC1"/>
<dbReference type="InterPro" id="IPR036465">
    <property type="entry name" value="vWFA_dom_sf"/>
</dbReference>
<gene>
    <name evidence="2" type="ORF">FPQ15_04590</name>
</gene>
<evidence type="ECO:0008006" key="4">
    <source>
        <dbReference type="Google" id="ProtNLM"/>
    </source>
</evidence>
<dbReference type="EMBL" id="VMHM01000005">
    <property type="protein sequence ID" value="TSK03668.1"/>
    <property type="molecule type" value="Genomic_DNA"/>
</dbReference>
<accession>A0A556SRC1</accession>
<evidence type="ECO:0000313" key="3">
    <source>
        <dbReference type="Proteomes" id="UP000319483"/>
    </source>
</evidence>
<keyword evidence="1" id="KW-1133">Transmembrane helix</keyword>
<dbReference type="RefSeq" id="WP_144091639.1">
    <property type="nucleotide sequence ID" value="NZ_VMHM01000005.1"/>
</dbReference>
<dbReference type="Proteomes" id="UP000319483">
    <property type="component" value="Unassembled WGS sequence"/>
</dbReference>
<feature type="transmembrane region" description="Helical" evidence="1">
    <location>
        <begin position="21"/>
        <end position="43"/>
    </location>
</feature>